<proteinExistence type="predicted"/>
<evidence type="ECO:0000313" key="3">
    <source>
        <dbReference type="Proteomes" id="UP000262802"/>
    </source>
</evidence>
<organism evidence="2 3">
    <name type="scientific">Hymenobacter oligotrophus</name>
    <dbReference type="NCBI Taxonomy" id="2319843"/>
    <lineage>
        <taxon>Bacteria</taxon>
        <taxon>Pseudomonadati</taxon>
        <taxon>Bacteroidota</taxon>
        <taxon>Cytophagia</taxon>
        <taxon>Cytophagales</taxon>
        <taxon>Hymenobacteraceae</taxon>
        <taxon>Hymenobacter</taxon>
    </lineage>
</organism>
<evidence type="ECO:0000313" key="2">
    <source>
        <dbReference type="EMBL" id="AYA36035.1"/>
    </source>
</evidence>
<dbReference type="InterPro" id="IPR052894">
    <property type="entry name" value="AsmA-related"/>
</dbReference>
<evidence type="ECO:0000256" key="1">
    <source>
        <dbReference type="SAM" id="MobiDB-lite"/>
    </source>
</evidence>
<accession>A0A3B7QWW0</accession>
<sequence length="1062" mass="117359">MVLKHFRKAALLALLLGAAVGAAVWLLLGTRAGRQQLEQQLREQLRQSTALVVSPYEVRFSAWQHFPHFTATVRGLALTDTAHGQAREVLQIGQADLRLHALALLRGQVQVRRLHLANVVLRSYVDSAGRSWAVRGRGTQSGPAEPLPFELKILHLSNVRLQFRNDYKRSAFAAVVHNAQLQARQATGVLQLQGQLAGNLEQLRTRRGTVLARQPVRAWVRYQYSFARRQGTLEKSGFTLHGDTLHVAGTHTAHRLGGQRLHISIQGKQPLSRVLPRMLPHSLGAYVAEARSPSKAHIEHRLQGVSGPTTWPRSTTRLQLRNAQLSWPDSARRIRRWNMLAVLDNGPAHHPRTTTLRLEHCRIFSSVGELDVQLTLRDFRRPYLVGRLRGRTDLPALAALVAPGFWQGRAGSAELDVALRGLLPPPPGQLRPRLSAENLQARGTVVLRNAAFRLPDRNAEVRRLNVHLRMQDSVWQLGNLAGEVDGMRFRATATATHLLDYFTGLSATTHVTGRFALDELRIARLRELLRPAAPRASSPARAAAPRRTAPADTSLLPPGLRLNIELSCQRLLLPADTVYRLATVLQHDRRRTWLRNLTAQVWGGQVRGQASWPAAEAHRPAPPGFRLDVRFGTLSYQRAVHLLTAKPKRHSAAPATALSEMLLAANGQATCYITTLKLPANGQVQNLRLQVLKTGNTLRMPYLLFGAPGGGVGRANATARLSGGALAAANANLELRYRTLDVQRLLLQLASLAPDEAPQAPVSVKPNGNGTSRMLTDGRLSARLRVRAEQVQYGVLTGTNFRALSTLQPGTARLEECALNAFGGQFRLRGRLQTTAVQGLHPLHAQLDLRNVALPQLFRLADALQFDVLGSQNIRGTLHCNADVRTTLDANFLPAAARTVGYARADVNHLELLNIAALEEAFKLAGARRTSHLVFEPVSSRFFFDRGTVLIPSLHLNSNLTDLDVSGFYNLGGQANLYLGLSPLQALLGNNTKRVGRILRDEPARRPGRSLTYVNLRRAPRGRNNLRLFKGHAKRQQQTLLQQQCRQLLLTHPLDTTLNLLQ</sequence>
<feature type="compositionally biased region" description="Low complexity" evidence="1">
    <location>
        <begin position="534"/>
        <end position="551"/>
    </location>
</feature>
<reference evidence="2 3" key="1">
    <citation type="submission" date="2018-09" db="EMBL/GenBank/DDBJ databases">
        <title>Hymenobacter medium sp. nov., isolated from R2A medium.</title>
        <authorList>
            <person name="Yingchao G."/>
        </authorList>
    </citation>
    <scope>NUCLEOTIDE SEQUENCE [LARGE SCALE GENOMIC DNA]</scope>
    <source>
        <strain evidence="3">sh-6</strain>
    </source>
</reference>
<dbReference type="PANTHER" id="PTHR30441:SF4">
    <property type="entry name" value="PROTEIN ASMA"/>
    <property type="match status" value="1"/>
</dbReference>
<keyword evidence="3" id="KW-1185">Reference proteome</keyword>
<dbReference type="PANTHER" id="PTHR30441">
    <property type="entry name" value="DUF748 DOMAIN-CONTAINING PROTEIN"/>
    <property type="match status" value="1"/>
</dbReference>
<gene>
    <name evidence="2" type="ORF">D3Y59_02555</name>
</gene>
<dbReference type="GO" id="GO:0005886">
    <property type="term" value="C:plasma membrane"/>
    <property type="evidence" value="ECO:0007669"/>
    <property type="project" value="TreeGrafter"/>
</dbReference>
<name>A0A3B7QWW0_9BACT</name>
<dbReference type="Proteomes" id="UP000262802">
    <property type="component" value="Chromosome"/>
</dbReference>
<protein>
    <submittedName>
        <fullName evidence="2">Uncharacterized protein</fullName>
    </submittedName>
</protein>
<dbReference type="EMBL" id="CP032317">
    <property type="protein sequence ID" value="AYA36035.1"/>
    <property type="molecule type" value="Genomic_DNA"/>
</dbReference>
<dbReference type="GO" id="GO:0090313">
    <property type="term" value="P:regulation of protein targeting to membrane"/>
    <property type="evidence" value="ECO:0007669"/>
    <property type="project" value="TreeGrafter"/>
</dbReference>
<dbReference type="KEGG" id="hyh:D3Y59_02555"/>
<feature type="region of interest" description="Disordered" evidence="1">
    <location>
        <begin position="534"/>
        <end position="554"/>
    </location>
</feature>
<dbReference type="AlphaFoldDB" id="A0A3B7QWW0"/>
<dbReference type="RefSeq" id="WP_119443622.1">
    <property type="nucleotide sequence ID" value="NZ_CP032317.1"/>
</dbReference>
<dbReference type="OrthoDB" id="843080at2"/>